<dbReference type="Proteomes" id="UP000272635">
    <property type="component" value="Unassembled WGS sequence"/>
</dbReference>
<dbReference type="AlphaFoldDB" id="A0A3R9MJW7"/>
<feature type="transmembrane region" description="Helical" evidence="1">
    <location>
        <begin position="9"/>
        <end position="29"/>
    </location>
</feature>
<evidence type="ECO:0000256" key="1">
    <source>
        <dbReference type="SAM" id="Phobius"/>
    </source>
</evidence>
<evidence type="ECO:0000313" key="2">
    <source>
        <dbReference type="EMBL" id="RSJ82015.1"/>
    </source>
</evidence>
<reference evidence="2 3" key="1">
    <citation type="submission" date="2018-11" db="EMBL/GenBank/DDBJ databases">
        <title>Species Designations Belie Phenotypic and Genotypic Heterogeneity in Oral Streptococci.</title>
        <authorList>
            <person name="Velsko I."/>
        </authorList>
    </citation>
    <scope>NUCLEOTIDE SEQUENCE [LARGE SCALE GENOMIC DNA]</scope>
    <source>
        <strain evidence="2 3">BCC41</strain>
    </source>
</reference>
<feature type="transmembrane region" description="Helical" evidence="1">
    <location>
        <begin position="69"/>
        <end position="89"/>
    </location>
</feature>
<evidence type="ECO:0008006" key="4">
    <source>
        <dbReference type="Google" id="ProtNLM"/>
    </source>
</evidence>
<sequence>MKKLYSNTYLMRFLTAQLPSLALFVMILSNQIFKASLLVQICFYLILVSNLVLNLYFMNQIKKESSSDILSNQIFFTILTLALFIFSSYRLITISDEFQKLIALISTILLFILLILLIWGIKYAKVTSRKHKTN</sequence>
<feature type="transmembrane region" description="Helical" evidence="1">
    <location>
        <begin position="35"/>
        <end position="57"/>
    </location>
</feature>
<protein>
    <recommendedName>
        <fullName evidence="4">Immunity protein</fullName>
    </recommendedName>
</protein>
<keyword evidence="1" id="KW-0472">Membrane</keyword>
<keyword evidence="1" id="KW-0812">Transmembrane</keyword>
<keyword evidence="1" id="KW-1133">Transmembrane helix</keyword>
<comment type="caution">
    <text evidence="2">The sequence shown here is derived from an EMBL/GenBank/DDBJ whole genome shotgun (WGS) entry which is preliminary data.</text>
</comment>
<accession>A0A3R9MJW7</accession>
<feature type="transmembrane region" description="Helical" evidence="1">
    <location>
        <begin position="101"/>
        <end position="121"/>
    </location>
</feature>
<gene>
    <name evidence="2" type="ORF">D8791_06595</name>
</gene>
<dbReference type="EMBL" id="RJPT01000007">
    <property type="protein sequence ID" value="RSJ82015.1"/>
    <property type="molecule type" value="Genomic_DNA"/>
</dbReference>
<organism evidence="2 3">
    <name type="scientific">Streptococcus cristatus</name>
    <dbReference type="NCBI Taxonomy" id="45634"/>
    <lineage>
        <taxon>Bacteria</taxon>
        <taxon>Bacillati</taxon>
        <taxon>Bacillota</taxon>
        <taxon>Bacilli</taxon>
        <taxon>Lactobacillales</taxon>
        <taxon>Streptococcaceae</taxon>
        <taxon>Streptococcus</taxon>
    </lineage>
</organism>
<evidence type="ECO:0000313" key="3">
    <source>
        <dbReference type="Proteomes" id="UP000272635"/>
    </source>
</evidence>
<name>A0A3R9MJW7_STRCR</name>
<proteinExistence type="predicted"/>